<gene>
    <name evidence="2" type="ORF">OSB04_032240</name>
</gene>
<protein>
    <submittedName>
        <fullName evidence="2">Uncharacterized protein</fullName>
    </submittedName>
</protein>
<proteinExistence type="predicted"/>
<name>A0AA38VYC9_9ASTR</name>
<comment type="caution">
    <text evidence="2">The sequence shown here is derived from an EMBL/GenBank/DDBJ whole genome shotgun (WGS) entry which is preliminary data.</text>
</comment>
<evidence type="ECO:0000256" key="1">
    <source>
        <dbReference type="SAM" id="SignalP"/>
    </source>
</evidence>
<dbReference type="AlphaFoldDB" id="A0AA38VYC9"/>
<evidence type="ECO:0000313" key="2">
    <source>
        <dbReference type="EMBL" id="KAJ9539507.1"/>
    </source>
</evidence>
<organism evidence="2 3">
    <name type="scientific">Centaurea solstitialis</name>
    <name type="common">yellow star-thistle</name>
    <dbReference type="NCBI Taxonomy" id="347529"/>
    <lineage>
        <taxon>Eukaryota</taxon>
        <taxon>Viridiplantae</taxon>
        <taxon>Streptophyta</taxon>
        <taxon>Embryophyta</taxon>
        <taxon>Tracheophyta</taxon>
        <taxon>Spermatophyta</taxon>
        <taxon>Magnoliopsida</taxon>
        <taxon>eudicotyledons</taxon>
        <taxon>Gunneridae</taxon>
        <taxon>Pentapetalae</taxon>
        <taxon>asterids</taxon>
        <taxon>campanulids</taxon>
        <taxon>Asterales</taxon>
        <taxon>Asteraceae</taxon>
        <taxon>Carduoideae</taxon>
        <taxon>Cardueae</taxon>
        <taxon>Centaureinae</taxon>
        <taxon>Centaurea</taxon>
    </lineage>
</organism>
<feature type="chain" id="PRO_5041274092" evidence="1">
    <location>
        <begin position="25"/>
        <end position="112"/>
    </location>
</feature>
<evidence type="ECO:0000313" key="3">
    <source>
        <dbReference type="Proteomes" id="UP001172457"/>
    </source>
</evidence>
<dbReference type="EMBL" id="JARYMX010000008">
    <property type="protein sequence ID" value="KAJ9539507.1"/>
    <property type="molecule type" value="Genomic_DNA"/>
</dbReference>
<sequence length="112" mass="12714">MEAEPVIHIDLCLILVSPTLVVTPVGFEGQGGTVGFGCLGPNEVIYGDTSYVRISEPFYTSHMSPCYFMSQWKLNFIVLVQEMTERIQIIRDRLETTQSCWKCYDNKGRSNL</sequence>
<accession>A0AA38VYC9</accession>
<keyword evidence="1" id="KW-0732">Signal</keyword>
<keyword evidence="3" id="KW-1185">Reference proteome</keyword>
<reference evidence="2" key="1">
    <citation type="submission" date="2023-03" db="EMBL/GenBank/DDBJ databases">
        <title>Chromosome-scale reference genome and RAD-based genetic map of yellow starthistle (Centaurea solstitialis) reveal putative structural variation and QTLs associated with invader traits.</title>
        <authorList>
            <person name="Reatini B."/>
            <person name="Cang F.A."/>
            <person name="Jiang Q."/>
            <person name="Mckibben M.T.W."/>
            <person name="Barker M.S."/>
            <person name="Rieseberg L.H."/>
            <person name="Dlugosch K.M."/>
        </authorList>
    </citation>
    <scope>NUCLEOTIDE SEQUENCE</scope>
    <source>
        <strain evidence="2">CAN-66</strain>
        <tissue evidence="2">Leaf</tissue>
    </source>
</reference>
<feature type="signal peptide" evidence="1">
    <location>
        <begin position="1"/>
        <end position="24"/>
    </location>
</feature>
<dbReference type="Proteomes" id="UP001172457">
    <property type="component" value="Chromosome 8"/>
</dbReference>